<dbReference type="RefSeq" id="WP_119883284.1">
    <property type="nucleotide sequence ID" value="NZ_CP032418.1"/>
</dbReference>
<dbReference type="KEGG" id="paek:D3873_06480"/>
<name>A0A385YSN8_9BACL</name>
<reference evidence="2" key="1">
    <citation type="submission" date="2018-09" db="EMBL/GenBank/DDBJ databases">
        <authorList>
            <person name="Zhu H."/>
        </authorList>
    </citation>
    <scope>NUCLEOTIDE SEQUENCE [LARGE SCALE GENOMIC DNA]</scope>
    <source>
        <strain evidence="2">K2R23-3</strain>
    </source>
</reference>
<dbReference type="Gene3D" id="1.10.287.4300">
    <property type="entry name" value="Stage III sporulation protein AH-like"/>
    <property type="match status" value="1"/>
</dbReference>
<evidence type="ECO:0000313" key="1">
    <source>
        <dbReference type="EMBL" id="AYC29544.1"/>
    </source>
</evidence>
<organism evidence="1 2">
    <name type="scientific">Paenisporosarcina cavernae</name>
    <dbReference type="NCBI Taxonomy" id="2320858"/>
    <lineage>
        <taxon>Bacteria</taxon>
        <taxon>Bacillati</taxon>
        <taxon>Bacillota</taxon>
        <taxon>Bacilli</taxon>
        <taxon>Bacillales</taxon>
        <taxon>Caryophanaceae</taxon>
        <taxon>Paenisporosarcina</taxon>
    </lineage>
</organism>
<sequence length="177" mass="20028">MKVKRRNVWLLTLLSLVAVISVYYANEPKSLSLDGVSLFTDQAADILSNTDEDETTPVMAPSTLFEDMRLELQDERSQVREQLTSLIASDTATAEEKNEAYSKMEQLTKQSSAEAMLEMLIQSLGYSDAFVKTDGEKVYVHVQSEEESKALANEIIYTVRKEWENAREVSVQFDTND</sequence>
<dbReference type="OrthoDB" id="2939102at2"/>
<protein>
    <submittedName>
        <fullName evidence="1">SpoIIIAH-like family protein</fullName>
    </submittedName>
</protein>
<evidence type="ECO:0000313" key="2">
    <source>
        <dbReference type="Proteomes" id="UP000265725"/>
    </source>
</evidence>
<dbReference type="Proteomes" id="UP000265725">
    <property type="component" value="Chromosome"/>
</dbReference>
<gene>
    <name evidence="1" type="ORF">D3873_06480</name>
</gene>
<dbReference type="InterPro" id="IPR024232">
    <property type="entry name" value="SpoIIIAH"/>
</dbReference>
<keyword evidence="2" id="KW-1185">Reference proteome</keyword>
<dbReference type="EMBL" id="CP032418">
    <property type="protein sequence ID" value="AYC29544.1"/>
    <property type="molecule type" value="Genomic_DNA"/>
</dbReference>
<accession>A0A385YSN8</accession>
<dbReference type="InterPro" id="IPR038503">
    <property type="entry name" value="SpoIIIAH_sf"/>
</dbReference>
<dbReference type="Pfam" id="PF12685">
    <property type="entry name" value="SpoIIIAH"/>
    <property type="match status" value="1"/>
</dbReference>
<proteinExistence type="predicted"/>
<dbReference type="AlphaFoldDB" id="A0A385YSN8"/>